<dbReference type="InterPro" id="IPR036513">
    <property type="entry name" value="STAS_dom_sf"/>
</dbReference>
<reference evidence="3 4" key="1">
    <citation type="submission" date="2022-01" db="EMBL/GenBank/DDBJ databases">
        <authorList>
            <person name="Riesco R."/>
            <person name="Trujillo M.E."/>
        </authorList>
    </citation>
    <scope>NUCLEOTIDE SEQUENCE [LARGE SCALE GENOMIC DNA]</scope>
    <source>
        <strain evidence="3 4">NIE79</strain>
    </source>
</reference>
<organism evidence="3 4">
    <name type="scientific">Micromonospora trifolii</name>
    <dbReference type="NCBI Taxonomy" id="2911208"/>
    <lineage>
        <taxon>Bacteria</taxon>
        <taxon>Bacillati</taxon>
        <taxon>Actinomycetota</taxon>
        <taxon>Actinomycetes</taxon>
        <taxon>Micromonosporales</taxon>
        <taxon>Micromonosporaceae</taxon>
        <taxon>Micromonospora</taxon>
    </lineage>
</organism>
<comment type="caution">
    <text evidence="3">The sequence shown here is derived from an EMBL/GenBank/DDBJ whole genome shotgun (WGS) entry which is preliminary data.</text>
</comment>
<keyword evidence="4" id="KW-1185">Reference proteome</keyword>
<gene>
    <name evidence="3" type="ORF">NIE79_004251</name>
</gene>
<dbReference type="EMBL" id="JAKKFD010000041">
    <property type="protein sequence ID" value="MCG5445730.1"/>
    <property type="molecule type" value="Genomic_DNA"/>
</dbReference>
<dbReference type="PANTHER" id="PTHR33495">
    <property type="entry name" value="ANTI-SIGMA FACTOR ANTAGONIST TM_1081-RELATED-RELATED"/>
    <property type="match status" value="1"/>
</dbReference>
<dbReference type="InterPro" id="IPR002645">
    <property type="entry name" value="STAS_dom"/>
</dbReference>
<feature type="region of interest" description="Disordered" evidence="1">
    <location>
        <begin position="1"/>
        <end position="36"/>
    </location>
</feature>
<evidence type="ECO:0000313" key="3">
    <source>
        <dbReference type="EMBL" id="MCG5445730.1"/>
    </source>
</evidence>
<feature type="domain" description="STAS" evidence="2">
    <location>
        <begin position="40"/>
        <end position="131"/>
    </location>
</feature>
<evidence type="ECO:0000259" key="2">
    <source>
        <dbReference type="PROSITE" id="PS50801"/>
    </source>
</evidence>
<dbReference type="CDD" id="cd07043">
    <property type="entry name" value="STAS_anti-anti-sigma_factors"/>
    <property type="match status" value="1"/>
</dbReference>
<dbReference type="SUPFAM" id="SSF52091">
    <property type="entry name" value="SpoIIaa-like"/>
    <property type="match status" value="1"/>
</dbReference>
<dbReference type="InterPro" id="IPR058548">
    <property type="entry name" value="MlaB-like_STAS"/>
</dbReference>
<accession>A0ABS9N705</accession>
<feature type="compositionally biased region" description="Low complexity" evidence="1">
    <location>
        <begin position="9"/>
        <end position="30"/>
    </location>
</feature>
<dbReference type="PROSITE" id="PS50801">
    <property type="entry name" value="STAS"/>
    <property type="match status" value="1"/>
</dbReference>
<dbReference type="PANTHER" id="PTHR33495:SF2">
    <property type="entry name" value="ANTI-SIGMA FACTOR ANTAGONIST TM_1081-RELATED"/>
    <property type="match status" value="1"/>
</dbReference>
<evidence type="ECO:0000313" key="4">
    <source>
        <dbReference type="Proteomes" id="UP001201629"/>
    </source>
</evidence>
<dbReference type="Pfam" id="PF13466">
    <property type="entry name" value="STAS_2"/>
    <property type="match status" value="1"/>
</dbReference>
<sequence length="159" mass="17374">MSILEQPTRQHAQPARQHAQPARQHAQPARQDARPAKPIMTLDLHNDRHAPLITVSGEVDMSTAHLISELAEHVIIRRPARLVLDLSGVTFFSAHGISALLRTQRAAESAEVTLALRAAAPCVSYLLAVTSAGINLDIPAVKTTDWRWPHHDGSPRCST</sequence>
<dbReference type="Gene3D" id="3.30.750.24">
    <property type="entry name" value="STAS domain"/>
    <property type="match status" value="1"/>
</dbReference>
<dbReference type="Proteomes" id="UP001201629">
    <property type="component" value="Unassembled WGS sequence"/>
</dbReference>
<protein>
    <submittedName>
        <fullName evidence="3">STAS domain-containing protein</fullName>
    </submittedName>
</protein>
<proteinExistence type="predicted"/>
<name>A0ABS9N705_9ACTN</name>
<dbReference type="RefSeq" id="WP_238680682.1">
    <property type="nucleotide sequence ID" value="NZ_JAKKFD010000041.1"/>
</dbReference>
<evidence type="ECO:0000256" key="1">
    <source>
        <dbReference type="SAM" id="MobiDB-lite"/>
    </source>
</evidence>